<name>A0A7J8F105_ROUAE</name>
<evidence type="ECO:0000313" key="1">
    <source>
        <dbReference type="EMBL" id="KAF6441290.1"/>
    </source>
</evidence>
<keyword evidence="2" id="KW-1185">Reference proteome</keyword>
<organism evidence="1 2">
    <name type="scientific">Rousettus aegyptiacus</name>
    <name type="common">Egyptian fruit bat</name>
    <name type="synonym">Pteropus aegyptiacus</name>
    <dbReference type="NCBI Taxonomy" id="9407"/>
    <lineage>
        <taxon>Eukaryota</taxon>
        <taxon>Metazoa</taxon>
        <taxon>Chordata</taxon>
        <taxon>Craniata</taxon>
        <taxon>Vertebrata</taxon>
        <taxon>Euteleostomi</taxon>
        <taxon>Mammalia</taxon>
        <taxon>Eutheria</taxon>
        <taxon>Laurasiatheria</taxon>
        <taxon>Chiroptera</taxon>
        <taxon>Yinpterochiroptera</taxon>
        <taxon>Pteropodoidea</taxon>
        <taxon>Pteropodidae</taxon>
        <taxon>Rousettinae</taxon>
        <taxon>Rousettus</taxon>
    </lineage>
</organism>
<dbReference type="Proteomes" id="UP000593571">
    <property type="component" value="Unassembled WGS sequence"/>
</dbReference>
<sequence length="122" mass="14104">METRSRRSCSRKIVQVLLLIKQYICHRTSHLFSVHTNCRHRISPLLGALLLEIWAKQEEFSVSQLWRPWVGTLQRGDNSRKTARLSRQLLVDPQDNACCWGLSLSVLVAERRRGGTDALRSH</sequence>
<proteinExistence type="predicted"/>
<protein>
    <submittedName>
        <fullName evidence="1">Uncharacterized protein</fullName>
    </submittedName>
</protein>
<accession>A0A7J8F105</accession>
<reference evidence="1 2" key="1">
    <citation type="journal article" date="2020" name="Nature">
        <title>Six reference-quality genomes reveal evolution of bat adaptations.</title>
        <authorList>
            <person name="Jebb D."/>
            <person name="Huang Z."/>
            <person name="Pippel M."/>
            <person name="Hughes G.M."/>
            <person name="Lavrichenko K."/>
            <person name="Devanna P."/>
            <person name="Winkler S."/>
            <person name="Jermiin L.S."/>
            <person name="Skirmuntt E.C."/>
            <person name="Katzourakis A."/>
            <person name="Burkitt-Gray L."/>
            <person name="Ray D.A."/>
            <person name="Sullivan K.A.M."/>
            <person name="Roscito J.G."/>
            <person name="Kirilenko B.M."/>
            <person name="Davalos L.M."/>
            <person name="Corthals A.P."/>
            <person name="Power M.L."/>
            <person name="Jones G."/>
            <person name="Ransome R.D."/>
            <person name="Dechmann D.K.N."/>
            <person name="Locatelli A.G."/>
            <person name="Puechmaille S.J."/>
            <person name="Fedrigo O."/>
            <person name="Jarvis E.D."/>
            <person name="Hiller M."/>
            <person name="Vernes S.C."/>
            <person name="Myers E.W."/>
            <person name="Teeling E.C."/>
        </authorList>
    </citation>
    <scope>NUCLEOTIDE SEQUENCE [LARGE SCALE GENOMIC DNA]</scope>
    <source>
        <strain evidence="1">MRouAeg1</strain>
        <tissue evidence="1">Muscle</tissue>
    </source>
</reference>
<dbReference type="AlphaFoldDB" id="A0A7J8F105"/>
<dbReference type="EMBL" id="JACASE010000008">
    <property type="protein sequence ID" value="KAF6441290.1"/>
    <property type="molecule type" value="Genomic_DNA"/>
</dbReference>
<comment type="caution">
    <text evidence="1">The sequence shown here is derived from an EMBL/GenBank/DDBJ whole genome shotgun (WGS) entry which is preliminary data.</text>
</comment>
<evidence type="ECO:0000313" key="2">
    <source>
        <dbReference type="Proteomes" id="UP000593571"/>
    </source>
</evidence>
<gene>
    <name evidence="1" type="ORF">HJG63_012430</name>
</gene>